<dbReference type="OrthoDB" id="679907at2"/>
<sequence>MDHLEPIPLWTLVANIKQEISYGEGKMETHKGSKQFSPGTKVYIIDWYAGMCQAITVIGLSRDTKKINYDCYTGRMDRKLPRQVMLQP</sequence>
<dbReference type="RefSeq" id="WP_145331074.1">
    <property type="nucleotide sequence ID" value="NZ_JBARTG010000016.1"/>
</dbReference>
<dbReference type="EMBL" id="VLKR01000049">
    <property type="protein sequence ID" value="TWI14866.1"/>
    <property type="molecule type" value="Genomic_DNA"/>
</dbReference>
<evidence type="ECO:0000313" key="1">
    <source>
        <dbReference type="EMBL" id="TWI14866.1"/>
    </source>
</evidence>
<proteinExistence type="predicted"/>
<name>A0A562M4M8_9SPHI</name>
<dbReference type="Proteomes" id="UP000315908">
    <property type="component" value="Unassembled WGS sequence"/>
</dbReference>
<reference evidence="1 2" key="1">
    <citation type="journal article" date="2015" name="Stand. Genomic Sci.">
        <title>Genomic Encyclopedia of Bacterial and Archaeal Type Strains, Phase III: the genomes of soil and plant-associated and newly described type strains.</title>
        <authorList>
            <person name="Whitman W.B."/>
            <person name="Woyke T."/>
            <person name="Klenk H.P."/>
            <person name="Zhou Y."/>
            <person name="Lilburn T.G."/>
            <person name="Beck B.J."/>
            <person name="De Vos P."/>
            <person name="Vandamme P."/>
            <person name="Eisen J.A."/>
            <person name="Garrity G."/>
            <person name="Hugenholtz P."/>
            <person name="Kyrpides N.C."/>
        </authorList>
    </citation>
    <scope>NUCLEOTIDE SEQUENCE [LARGE SCALE GENOMIC DNA]</scope>
    <source>
        <strain evidence="1 2">CGMCC 1.6855</strain>
    </source>
</reference>
<organism evidence="1 2">
    <name type="scientific">Sphingobacterium siyangense</name>
    <dbReference type="NCBI Taxonomy" id="459529"/>
    <lineage>
        <taxon>Bacteria</taxon>
        <taxon>Pseudomonadati</taxon>
        <taxon>Bacteroidota</taxon>
        <taxon>Sphingobacteriia</taxon>
        <taxon>Sphingobacteriales</taxon>
        <taxon>Sphingobacteriaceae</taxon>
        <taxon>Sphingobacterium</taxon>
    </lineage>
</organism>
<gene>
    <name evidence="1" type="ORF">IQ31_05285</name>
</gene>
<dbReference type="AlphaFoldDB" id="A0A562M4M8"/>
<evidence type="ECO:0000313" key="2">
    <source>
        <dbReference type="Proteomes" id="UP000315908"/>
    </source>
</evidence>
<accession>A0A562M4M8</accession>
<comment type="caution">
    <text evidence="1">The sequence shown here is derived from an EMBL/GenBank/DDBJ whole genome shotgun (WGS) entry which is preliminary data.</text>
</comment>
<protein>
    <submittedName>
        <fullName evidence="1">Uncharacterized protein</fullName>
    </submittedName>
</protein>